<dbReference type="PROSITE" id="PS50850">
    <property type="entry name" value="MFS"/>
    <property type="match status" value="1"/>
</dbReference>
<sequence length="447" mass="48580">MRYARQSDGSSQFDMMCTAPKLWPQYLLTVLCNLGTLSFGLHSGWLAPLHLRLMSADSPLERPLTTEEISWIGSIPAVSFLLGTFVFGCLLQKVGRRPSALLAVAPNILCFLVLMLSHNVYMIYAARFLAGFTAAGAVLVTPVYVNESAGEDIRGFLCGLSAFFVNIGVLISATAGGYFPYWLFNAICLSFSLVFVAFYPWLPETPVFLASRGKTKEASEVLKKLGRETEPELATETGDHRKGLRDLLSDGTFTRSLFLGVGVMTAHQSSADAPPSSRTPPKSSTSPAAACRRAGRKFLLMASLIVMGTCLCILSVFTFLRNRCETDGFGWVPAATIFVYMIGFSSGIGSVSFVLVTELFLPEVRGISGAVCGAWASILGFVSIKFFPVVAEQVSLACILAAYAVFCSTGTLFAYFFVVETRGKSSREIVDLLARKRTETDLEMRGR</sequence>
<dbReference type="Gene3D" id="1.20.1250.20">
    <property type="entry name" value="MFS general substrate transporter like domains"/>
    <property type="match status" value="2"/>
</dbReference>
<reference evidence="8" key="1">
    <citation type="journal article" date="2024" name="Gigascience">
        <title>Chromosome-level genome of the poultry shaft louse Menopon gallinae provides insight into the host-switching and adaptive evolution of parasitic lice.</title>
        <authorList>
            <person name="Xu Y."/>
            <person name="Ma L."/>
            <person name="Liu S."/>
            <person name="Liang Y."/>
            <person name="Liu Q."/>
            <person name="He Z."/>
            <person name="Tian L."/>
            <person name="Duan Y."/>
            <person name="Cai W."/>
            <person name="Li H."/>
            <person name="Song F."/>
        </authorList>
    </citation>
    <scope>NUCLEOTIDE SEQUENCE</scope>
    <source>
        <strain evidence="8">Cailab_2023a</strain>
    </source>
</reference>
<gene>
    <name evidence="8" type="ORF">PYX00_008555</name>
</gene>
<accession>A0AAW2HNP2</accession>
<evidence type="ECO:0000313" key="8">
    <source>
        <dbReference type="EMBL" id="KAL0271470.1"/>
    </source>
</evidence>
<feature type="transmembrane region" description="Helical" evidence="6">
    <location>
        <begin position="69"/>
        <end position="91"/>
    </location>
</feature>
<evidence type="ECO:0000256" key="3">
    <source>
        <dbReference type="ARBA" id="ARBA00022989"/>
    </source>
</evidence>
<evidence type="ECO:0000256" key="6">
    <source>
        <dbReference type="SAM" id="Phobius"/>
    </source>
</evidence>
<evidence type="ECO:0000256" key="1">
    <source>
        <dbReference type="ARBA" id="ARBA00004141"/>
    </source>
</evidence>
<evidence type="ECO:0000256" key="2">
    <source>
        <dbReference type="ARBA" id="ARBA00022692"/>
    </source>
</evidence>
<dbReference type="SUPFAM" id="SSF103473">
    <property type="entry name" value="MFS general substrate transporter"/>
    <property type="match status" value="1"/>
</dbReference>
<feature type="transmembrane region" description="Helical" evidence="6">
    <location>
        <begin position="367"/>
        <end position="388"/>
    </location>
</feature>
<dbReference type="InterPro" id="IPR020846">
    <property type="entry name" value="MFS_dom"/>
</dbReference>
<feature type="transmembrane region" description="Helical" evidence="6">
    <location>
        <begin position="122"/>
        <end position="144"/>
    </location>
</feature>
<dbReference type="InterPro" id="IPR005828">
    <property type="entry name" value="MFS_sugar_transport-like"/>
</dbReference>
<feature type="transmembrane region" description="Helical" evidence="6">
    <location>
        <begin position="26"/>
        <end position="49"/>
    </location>
</feature>
<keyword evidence="2 6" id="KW-0812">Transmembrane</keyword>
<keyword evidence="4 6" id="KW-0472">Membrane</keyword>
<organism evidence="8">
    <name type="scientific">Menopon gallinae</name>
    <name type="common">poultry shaft louse</name>
    <dbReference type="NCBI Taxonomy" id="328185"/>
    <lineage>
        <taxon>Eukaryota</taxon>
        <taxon>Metazoa</taxon>
        <taxon>Ecdysozoa</taxon>
        <taxon>Arthropoda</taxon>
        <taxon>Hexapoda</taxon>
        <taxon>Insecta</taxon>
        <taxon>Pterygota</taxon>
        <taxon>Neoptera</taxon>
        <taxon>Paraneoptera</taxon>
        <taxon>Psocodea</taxon>
        <taxon>Troctomorpha</taxon>
        <taxon>Phthiraptera</taxon>
        <taxon>Amblycera</taxon>
        <taxon>Menoponidae</taxon>
        <taxon>Menopon</taxon>
    </lineage>
</organism>
<feature type="compositionally biased region" description="Low complexity" evidence="5">
    <location>
        <begin position="273"/>
        <end position="288"/>
    </location>
</feature>
<evidence type="ECO:0000256" key="5">
    <source>
        <dbReference type="SAM" id="MobiDB-lite"/>
    </source>
</evidence>
<proteinExistence type="predicted"/>
<feature type="domain" description="Major facilitator superfamily (MFS) profile" evidence="7">
    <location>
        <begin position="28"/>
        <end position="422"/>
    </location>
</feature>
<comment type="caution">
    <text evidence="8">The sequence shown here is derived from an EMBL/GenBank/DDBJ whole genome shotgun (WGS) entry which is preliminary data.</text>
</comment>
<evidence type="ECO:0000256" key="4">
    <source>
        <dbReference type="ARBA" id="ARBA00023136"/>
    </source>
</evidence>
<feature type="transmembrane region" description="Helical" evidence="6">
    <location>
        <begin position="181"/>
        <end position="202"/>
    </location>
</feature>
<feature type="transmembrane region" description="Helical" evidence="6">
    <location>
        <begin position="332"/>
        <end position="355"/>
    </location>
</feature>
<dbReference type="InterPro" id="IPR050549">
    <property type="entry name" value="MFS_Trehalose_Transporter"/>
</dbReference>
<feature type="region of interest" description="Disordered" evidence="5">
    <location>
        <begin position="268"/>
        <end position="288"/>
    </location>
</feature>
<name>A0AAW2HNP2_9NEOP</name>
<evidence type="ECO:0000259" key="7">
    <source>
        <dbReference type="PROSITE" id="PS50850"/>
    </source>
</evidence>
<dbReference type="GO" id="GO:0016020">
    <property type="term" value="C:membrane"/>
    <property type="evidence" value="ECO:0007669"/>
    <property type="project" value="UniProtKB-SubCell"/>
</dbReference>
<dbReference type="PANTHER" id="PTHR48021">
    <property type="match status" value="1"/>
</dbReference>
<dbReference type="GO" id="GO:0022857">
    <property type="term" value="F:transmembrane transporter activity"/>
    <property type="evidence" value="ECO:0007669"/>
    <property type="project" value="InterPro"/>
</dbReference>
<dbReference type="EMBL" id="JARGDH010000004">
    <property type="protein sequence ID" value="KAL0271470.1"/>
    <property type="molecule type" value="Genomic_DNA"/>
</dbReference>
<comment type="subcellular location">
    <subcellularLocation>
        <location evidence="1">Membrane</location>
        <topology evidence="1">Multi-pass membrane protein</topology>
    </subcellularLocation>
</comment>
<feature type="transmembrane region" description="Helical" evidence="6">
    <location>
        <begin position="298"/>
        <end position="320"/>
    </location>
</feature>
<dbReference type="InterPro" id="IPR036259">
    <property type="entry name" value="MFS_trans_sf"/>
</dbReference>
<feature type="transmembrane region" description="Helical" evidence="6">
    <location>
        <begin position="394"/>
        <end position="418"/>
    </location>
</feature>
<protein>
    <recommendedName>
        <fullName evidence="7">Major facilitator superfamily (MFS) profile domain-containing protein</fullName>
    </recommendedName>
</protein>
<dbReference type="Pfam" id="PF00083">
    <property type="entry name" value="Sugar_tr"/>
    <property type="match status" value="2"/>
</dbReference>
<keyword evidence="3 6" id="KW-1133">Transmembrane helix</keyword>
<dbReference type="AlphaFoldDB" id="A0AAW2HNP2"/>
<dbReference type="PANTHER" id="PTHR48021:SF33">
    <property type="entry name" value="AT22075P-RELATED"/>
    <property type="match status" value="1"/>
</dbReference>
<feature type="transmembrane region" description="Helical" evidence="6">
    <location>
        <begin position="156"/>
        <end position="175"/>
    </location>
</feature>
<feature type="transmembrane region" description="Helical" evidence="6">
    <location>
        <begin position="98"/>
        <end position="116"/>
    </location>
</feature>